<name>A0A4S2N1S0_9PEZI</name>
<evidence type="ECO:0000313" key="13">
    <source>
        <dbReference type="EMBL" id="TGZ83088.1"/>
    </source>
</evidence>
<keyword evidence="9 11" id="KW-0226">DNA condensation</keyword>
<evidence type="ECO:0000256" key="5">
    <source>
        <dbReference type="ARBA" id="ARBA00022454"/>
    </source>
</evidence>
<feature type="compositionally biased region" description="Polar residues" evidence="12">
    <location>
        <begin position="566"/>
        <end position="579"/>
    </location>
</feature>
<reference evidence="13 14" key="1">
    <citation type="submission" date="2019-04" db="EMBL/GenBank/DDBJ databases">
        <title>Comparative genomics and transcriptomics to analyze fruiting body development in filamentous ascomycetes.</title>
        <authorList>
            <consortium name="DOE Joint Genome Institute"/>
            <person name="Lutkenhaus R."/>
            <person name="Traeger S."/>
            <person name="Breuer J."/>
            <person name="Kuo A."/>
            <person name="Lipzen A."/>
            <person name="Pangilinan J."/>
            <person name="Dilworth D."/>
            <person name="Sandor L."/>
            <person name="Poggeler S."/>
            <person name="Barry K."/>
            <person name="Grigoriev I.V."/>
            <person name="Nowrousian M."/>
        </authorList>
    </citation>
    <scope>NUCLEOTIDE SEQUENCE [LARGE SCALE GENOMIC DNA]</scope>
    <source>
        <strain evidence="13 14">CBS 389.68</strain>
    </source>
</reference>
<dbReference type="STRING" id="341454.A0A4S2N1S0"/>
<dbReference type="PIRSF" id="PIRSF017126">
    <property type="entry name" value="Condensin_H"/>
    <property type="match status" value="1"/>
</dbReference>
<feature type="region of interest" description="Disordered" evidence="12">
    <location>
        <begin position="367"/>
        <end position="387"/>
    </location>
</feature>
<keyword evidence="10 11" id="KW-0131">Cell cycle</keyword>
<feature type="region of interest" description="Disordered" evidence="12">
    <location>
        <begin position="559"/>
        <end position="592"/>
    </location>
</feature>
<dbReference type="GO" id="GO:0007076">
    <property type="term" value="P:mitotic chromosome condensation"/>
    <property type="evidence" value="ECO:0007669"/>
    <property type="project" value="InterPro"/>
</dbReference>
<evidence type="ECO:0000256" key="4">
    <source>
        <dbReference type="ARBA" id="ARBA00016065"/>
    </source>
</evidence>
<dbReference type="EMBL" id="ML220114">
    <property type="protein sequence ID" value="TGZ83088.1"/>
    <property type="molecule type" value="Genomic_DNA"/>
</dbReference>
<evidence type="ECO:0000256" key="2">
    <source>
        <dbReference type="ARBA" id="ARBA00004496"/>
    </source>
</evidence>
<comment type="subcellular location">
    <subcellularLocation>
        <location evidence="1">Chromosome</location>
    </subcellularLocation>
    <subcellularLocation>
        <location evidence="2">Cytoplasm</location>
    </subcellularLocation>
</comment>
<gene>
    <name evidence="13" type="ORF">EX30DRAFT_358129</name>
</gene>
<comment type="similarity">
    <text evidence="3 11">Belongs to the CND2 (condensin subunit 2) family.</text>
</comment>
<evidence type="ECO:0000256" key="1">
    <source>
        <dbReference type="ARBA" id="ARBA00004286"/>
    </source>
</evidence>
<keyword evidence="5" id="KW-0158">Chromosome</keyword>
<feature type="region of interest" description="Disordered" evidence="12">
    <location>
        <begin position="715"/>
        <end position="736"/>
    </location>
</feature>
<feature type="compositionally biased region" description="Acidic residues" evidence="12">
    <location>
        <begin position="182"/>
        <end position="197"/>
    </location>
</feature>
<proteinExistence type="inferred from homology"/>
<evidence type="ECO:0000256" key="12">
    <source>
        <dbReference type="SAM" id="MobiDB-lite"/>
    </source>
</evidence>
<feature type="region of interest" description="Disordered" evidence="12">
    <location>
        <begin position="172"/>
        <end position="214"/>
    </location>
</feature>
<dbReference type="GO" id="GO:0003682">
    <property type="term" value="F:chromatin binding"/>
    <property type="evidence" value="ECO:0007669"/>
    <property type="project" value="TreeGrafter"/>
</dbReference>
<feature type="compositionally biased region" description="Low complexity" evidence="12">
    <location>
        <begin position="46"/>
        <end position="63"/>
    </location>
</feature>
<dbReference type="AlphaFoldDB" id="A0A4S2N1S0"/>
<sequence>MARMGARRSSIHTPRQSGTKIPLNDDSAEKARRQRERNLLQEAQKARMAAAASPAASRAGTVAQNSPRTPRNVGSRGWAESAALDAVTPLRKVPILANFEEMMKMATDNKINAANSWNFALIDYFHDMSLLKEGDGVNFQKASCTLDGCVKIYTSRVDSVATETGKLLSGLAESKSKKGHEDEDADGSDAEGGEDGEGGPRRTRKKTHKSAESTLAKDFSQLQIKKLELEFNVDPLFKKATADFDEGGAKGLLLNHLHIDNNGRIVFDSSDDKEEEPAKGEEIREEEEGADGETSAKKEPAQSQSQSYPEDIEDKAVIGSLLSGLRAKFFPNLSIIDEQDVCPSLKNFDLGDPANSALDLDFLRSLDAPDDNGPEADAENVANRPDMAFGFDDGYEVDEDDMVSFGGGGDAWADQTMTNAAERMLSPTKGAPLDDIDDKNAFSVSFGNNHEDILSYFDEALRKNWAGPEHWRIRKIKDANAKSAAPPRQRKEKEAFSIDFLDPAATVPEDVLAPPKSLSTISLAKKDRISKTRHLLPDDKHFNSRQLLRLFLKPKASIRRRVGSRLNPNPNNPDSTAANGENGPQADNEPENLDENFWANQNLAADLQASSTPPPEAARAGNYDPNFFNDQDDDDLGLHELFDSDDDDGFVDALEELPGSTMPPPLFPGLGTQGGFGSQLVTGQSARGKMEKIKFARVAKKVDVRKLKENLWTGLHFEDQSPPTPSAPPTAGQDQAEMAVDKGGEKKFTDVINDLSNVYEDKVLKDISTSYCFICLLHLANEKGLVVEEAGGELQELVIRKDWSVTEQDAY</sequence>
<feature type="region of interest" description="Disordered" evidence="12">
    <location>
        <begin position="608"/>
        <end position="639"/>
    </location>
</feature>
<feature type="region of interest" description="Disordered" evidence="12">
    <location>
        <begin position="264"/>
        <end position="312"/>
    </location>
</feature>
<protein>
    <recommendedName>
        <fullName evidence="4 11">Condensin complex subunit 2</fullName>
    </recommendedName>
</protein>
<evidence type="ECO:0000256" key="8">
    <source>
        <dbReference type="ARBA" id="ARBA00022776"/>
    </source>
</evidence>
<evidence type="ECO:0000256" key="3">
    <source>
        <dbReference type="ARBA" id="ARBA00009471"/>
    </source>
</evidence>
<dbReference type="GO" id="GO:0005737">
    <property type="term" value="C:cytoplasm"/>
    <property type="evidence" value="ECO:0007669"/>
    <property type="project" value="UniProtKB-SubCell"/>
</dbReference>
<dbReference type="Proteomes" id="UP000298138">
    <property type="component" value="Unassembled WGS sequence"/>
</dbReference>
<evidence type="ECO:0000256" key="7">
    <source>
        <dbReference type="ARBA" id="ARBA00022618"/>
    </source>
</evidence>
<organism evidence="13 14">
    <name type="scientific">Ascodesmis nigricans</name>
    <dbReference type="NCBI Taxonomy" id="341454"/>
    <lineage>
        <taxon>Eukaryota</taxon>
        <taxon>Fungi</taxon>
        <taxon>Dikarya</taxon>
        <taxon>Ascomycota</taxon>
        <taxon>Pezizomycotina</taxon>
        <taxon>Pezizomycetes</taxon>
        <taxon>Pezizales</taxon>
        <taxon>Ascodesmidaceae</taxon>
        <taxon>Ascodesmis</taxon>
    </lineage>
</organism>
<evidence type="ECO:0000256" key="6">
    <source>
        <dbReference type="ARBA" id="ARBA00022490"/>
    </source>
</evidence>
<evidence type="ECO:0000256" key="11">
    <source>
        <dbReference type="PIRNR" id="PIRNR017126"/>
    </source>
</evidence>
<dbReference type="GO" id="GO:0000796">
    <property type="term" value="C:condensin complex"/>
    <property type="evidence" value="ECO:0007669"/>
    <property type="project" value="InterPro"/>
</dbReference>
<dbReference type="InParanoid" id="A0A4S2N1S0"/>
<dbReference type="FunCoup" id="A0A4S2N1S0">
    <property type="interactions" value="813"/>
</dbReference>
<dbReference type="InterPro" id="IPR022816">
    <property type="entry name" value="Condensin_barren_su2"/>
</dbReference>
<dbReference type="PANTHER" id="PTHR13108">
    <property type="entry name" value="CONDENSIN COMPLEX SUBUNIT 2"/>
    <property type="match status" value="1"/>
</dbReference>
<feature type="region of interest" description="Disordered" evidence="12">
    <location>
        <begin position="1"/>
        <end position="76"/>
    </location>
</feature>
<keyword evidence="7 11" id="KW-0132">Cell division</keyword>
<feature type="compositionally biased region" description="Basic residues" evidence="12">
    <location>
        <begin position="1"/>
        <end position="10"/>
    </location>
</feature>
<comment type="function">
    <text evidence="11">Regulatory subunit of the condensin complex, a complex required for conversion of interphase chromatin into mitotic-like condense chromosomes.</text>
</comment>
<dbReference type="OrthoDB" id="362021at2759"/>
<feature type="compositionally biased region" description="Acidic residues" evidence="12">
    <location>
        <begin position="368"/>
        <end position="378"/>
    </location>
</feature>
<evidence type="ECO:0000256" key="10">
    <source>
        <dbReference type="ARBA" id="ARBA00023306"/>
    </source>
</evidence>
<keyword evidence="14" id="KW-1185">Reference proteome</keyword>
<dbReference type="Pfam" id="PF05786">
    <property type="entry name" value="Cnd2"/>
    <property type="match status" value="1"/>
</dbReference>
<dbReference type="PANTHER" id="PTHR13108:SF9">
    <property type="entry name" value="CONDENSIN COMPLEX SUBUNIT 2"/>
    <property type="match status" value="1"/>
</dbReference>
<evidence type="ECO:0000313" key="14">
    <source>
        <dbReference type="Proteomes" id="UP000298138"/>
    </source>
</evidence>
<keyword evidence="8 11" id="KW-0498">Mitosis</keyword>
<keyword evidence="6" id="KW-0963">Cytoplasm</keyword>
<evidence type="ECO:0000256" key="9">
    <source>
        <dbReference type="ARBA" id="ARBA00023067"/>
    </source>
</evidence>
<feature type="compositionally biased region" description="Basic and acidic residues" evidence="12">
    <location>
        <begin position="27"/>
        <end position="39"/>
    </location>
</feature>
<dbReference type="GO" id="GO:0051301">
    <property type="term" value="P:cell division"/>
    <property type="evidence" value="ECO:0007669"/>
    <property type="project" value="UniProtKB-KW"/>
</dbReference>
<accession>A0A4S2N1S0</accession>